<gene>
    <name evidence="4" type="ORF">SPI_02672</name>
</gene>
<name>A0A167Y616_9HYPO</name>
<dbReference type="EMBL" id="AZHD01000003">
    <property type="protein sequence ID" value="OAA65885.1"/>
    <property type="molecule type" value="Genomic_DNA"/>
</dbReference>
<evidence type="ECO:0000313" key="4">
    <source>
        <dbReference type="EMBL" id="OAA65885.1"/>
    </source>
</evidence>
<evidence type="ECO:0000256" key="1">
    <source>
        <dbReference type="SAM" id="MobiDB-lite"/>
    </source>
</evidence>
<sequence>MPIWHGAASAANWEFDIDQYLNPLIPPSAVPWLPAPLAHFCGYRRPPSPRPIGNLIIILWAFLGVFCGVSLVLVVTAHIPAFCLDGAPVVIGSFGAAAVLEFYAIESPLAQPRSVFFGKVFSSIVGVAVTKLFLLAGPDRFNQLQWLAGSIACAAATAVMAITGTVNPPSGATALIAVTDEGIRAIGWYLVPSIMVGTILMQAAALLINNIQRQYPVYWWTPEETGQAWPCHRRWREQHDKKQRQHRHSSGDAASLEEEGAAGGGVHLEKPPSRGDEAGRAEEESDEPEPWRVTFTRTRSETGRTLRMGSHEQAQVIITRGRVSVPDSMYLRPEERLILEGLSERL</sequence>
<evidence type="ECO:0000313" key="5">
    <source>
        <dbReference type="Proteomes" id="UP000076874"/>
    </source>
</evidence>
<keyword evidence="2" id="KW-0812">Transmembrane</keyword>
<keyword evidence="2" id="KW-0472">Membrane</keyword>
<dbReference type="PANTHER" id="PTHR33741:SF5">
    <property type="entry name" value="TRANSMEMBRANE PROTEIN DDB_G0269096-RELATED"/>
    <property type="match status" value="1"/>
</dbReference>
<protein>
    <submittedName>
        <fullName evidence="4">HPP family protein</fullName>
    </submittedName>
</protein>
<keyword evidence="2" id="KW-1133">Transmembrane helix</keyword>
<dbReference type="Pfam" id="PF04982">
    <property type="entry name" value="TM_HPP"/>
    <property type="match status" value="1"/>
</dbReference>
<feature type="region of interest" description="Disordered" evidence="1">
    <location>
        <begin position="236"/>
        <end position="305"/>
    </location>
</feature>
<evidence type="ECO:0000256" key="2">
    <source>
        <dbReference type="SAM" id="Phobius"/>
    </source>
</evidence>
<dbReference type="Proteomes" id="UP000076874">
    <property type="component" value="Unassembled WGS sequence"/>
</dbReference>
<feature type="transmembrane region" description="Helical" evidence="2">
    <location>
        <begin position="52"/>
        <end position="75"/>
    </location>
</feature>
<organism evidence="4 5">
    <name type="scientific">Niveomyces insectorum RCEF 264</name>
    <dbReference type="NCBI Taxonomy" id="1081102"/>
    <lineage>
        <taxon>Eukaryota</taxon>
        <taxon>Fungi</taxon>
        <taxon>Dikarya</taxon>
        <taxon>Ascomycota</taxon>
        <taxon>Pezizomycotina</taxon>
        <taxon>Sordariomycetes</taxon>
        <taxon>Hypocreomycetidae</taxon>
        <taxon>Hypocreales</taxon>
        <taxon>Cordycipitaceae</taxon>
        <taxon>Niveomyces</taxon>
    </lineage>
</organism>
<dbReference type="STRING" id="1081102.A0A167Y616"/>
<dbReference type="OrthoDB" id="2016548at2759"/>
<dbReference type="InterPro" id="IPR007065">
    <property type="entry name" value="HPP"/>
</dbReference>
<proteinExistence type="predicted"/>
<dbReference type="AlphaFoldDB" id="A0A167Y616"/>
<feature type="transmembrane region" description="Helical" evidence="2">
    <location>
        <begin position="186"/>
        <end position="208"/>
    </location>
</feature>
<dbReference type="InterPro" id="IPR058581">
    <property type="entry name" value="TM_HPP"/>
</dbReference>
<keyword evidence="5" id="KW-1185">Reference proteome</keyword>
<feature type="compositionally biased region" description="Basic and acidic residues" evidence="1">
    <location>
        <begin position="267"/>
        <end position="282"/>
    </location>
</feature>
<evidence type="ECO:0000259" key="3">
    <source>
        <dbReference type="Pfam" id="PF04982"/>
    </source>
</evidence>
<feature type="transmembrane region" description="Helical" evidence="2">
    <location>
        <begin position="116"/>
        <end position="134"/>
    </location>
</feature>
<comment type="caution">
    <text evidence="4">The sequence shown here is derived from an EMBL/GenBank/DDBJ whole genome shotgun (WGS) entry which is preliminary data.</text>
</comment>
<accession>A0A167Y616</accession>
<dbReference type="PANTHER" id="PTHR33741">
    <property type="entry name" value="TRANSMEMBRANE PROTEIN DDB_G0269096-RELATED"/>
    <property type="match status" value="1"/>
</dbReference>
<reference evidence="4 5" key="1">
    <citation type="journal article" date="2016" name="Genome Biol. Evol.">
        <title>Divergent and convergent evolution of fungal pathogenicity.</title>
        <authorList>
            <person name="Shang Y."/>
            <person name="Xiao G."/>
            <person name="Zheng P."/>
            <person name="Cen K."/>
            <person name="Zhan S."/>
            <person name="Wang C."/>
        </authorList>
    </citation>
    <scope>NUCLEOTIDE SEQUENCE [LARGE SCALE GENOMIC DNA]</scope>
    <source>
        <strain evidence="4 5">RCEF 264</strain>
    </source>
</reference>
<feature type="compositionally biased region" description="Basic residues" evidence="1">
    <location>
        <begin position="236"/>
        <end position="248"/>
    </location>
</feature>
<feature type="domain" description="HPP transmembrane region" evidence="3">
    <location>
        <begin position="53"/>
        <end position="216"/>
    </location>
</feature>
<feature type="transmembrane region" description="Helical" evidence="2">
    <location>
        <begin position="82"/>
        <end position="104"/>
    </location>
</feature>
<feature type="transmembrane region" description="Helical" evidence="2">
    <location>
        <begin position="146"/>
        <end position="166"/>
    </location>
</feature>